<name>A0A0N4ZYJ1_PARTI</name>
<feature type="chain" id="PRO_5005892384" evidence="1">
    <location>
        <begin position="21"/>
        <end position="348"/>
    </location>
</feature>
<dbReference type="Proteomes" id="UP000038045">
    <property type="component" value="Unplaced"/>
</dbReference>
<evidence type="ECO:0000256" key="1">
    <source>
        <dbReference type="SAM" id="SignalP"/>
    </source>
</evidence>
<dbReference type="AlphaFoldDB" id="A0A0N4ZYJ1"/>
<sequence>MLYINYLLVILLAIIHYGFGQSCGNNMVQLANSPSCQNDLTCRSRAVGYFCYQGICCQALNLPSGSYGSSCSYNSQCTIANSECSQNICYCKSGYNFNGNSCQYGSVISNPIYDSNNCGYNQVSINNQCFQVVIYGQFCSYNEQCNYYGGVCSNRYCRCNTGLIYNGRQCVTDSDYPMDQPSTICGTNQVQINGKCYMKVSQGGACLYNEQCYTTNNIAMLCQSGTCQQSSLNPGIGGGVSPNGICQVSGATPEMVNGSYKNCLYTTCSSGYRCEYNTVVNGGQYICCGTSSVGGIGNGVYGQVKMYLNYNIPLDCRNLNSCTFTDYPYCVNSATYGHKVCCSTQYCA</sequence>
<feature type="domain" description="EB" evidence="2">
    <location>
        <begin position="118"/>
        <end position="170"/>
    </location>
</feature>
<dbReference type="InterPro" id="IPR006149">
    <property type="entry name" value="EB_dom"/>
</dbReference>
<dbReference type="InterPro" id="IPR006150">
    <property type="entry name" value="Cys_repeat_1"/>
</dbReference>
<evidence type="ECO:0000259" key="2">
    <source>
        <dbReference type="Pfam" id="PF01683"/>
    </source>
</evidence>
<dbReference type="Pfam" id="PF01683">
    <property type="entry name" value="EB"/>
    <property type="match status" value="2"/>
</dbReference>
<feature type="signal peptide" evidence="1">
    <location>
        <begin position="1"/>
        <end position="20"/>
    </location>
</feature>
<dbReference type="WBParaSite" id="PTRK_0001385866.1">
    <property type="protein sequence ID" value="PTRK_0001385866.1"/>
    <property type="gene ID" value="PTRK_0001385866"/>
</dbReference>
<dbReference type="STRING" id="131310.A0A0N4ZYJ1"/>
<keyword evidence="3" id="KW-1185">Reference proteome</keyword>
<keyword evidence="1" id="KW-0732">Signal</keyword>
<reference evidence="4" key="1">
    <citation type="submission" date="2017-02" db="UniProtKB">
        <authorList>
            <consortium name="WormBaseParasite"/>
        </authorList>
    </citation>
    <scope>IDENTIFICATION</scope>
</reference>
<dbReference type="SMART" id="SM00289">
    <property type="entry name" value="WR1"/>
    <property type="match status" value="3"/>
</dbReference>
<evidence type="ECO:0000313" key="3">
    <source>
        <dbReference type="Proteomes" id="UP000038045"/>
    </source>
</evidence>
<proteinExistence type="predicted"/>
<evidence type="ECO:0000313" key="4">
    <source>
        <dbReference type="WBParaSite" id="PTRK_0001385866.1"/>
    </source>
</evidence>
<protein>
    <submittedName>
        <fullName evidence="4">CC domain-containing protein</fullName>
    </submittedName>
</protein>
<feature type="domain" description="EB" evidence="2">
    <location>
        <begin position="185"/>
        <end position="228"/>
    </location>
</feature>
<accession>A0A0N4ZYJ1</accession>
<organism evidence="3 4">
    <name type="scientific">Parastrongyloides trichosuri</name>
    <name type="common">Possum-specific nematode worm</name>
    <dbReference type="NCBI Taxonomy" id="131310"/>
    <lineage>
        <taxon>Eukaryota</taxon>
        <taxon>Metazoa</taxon>
        <taxon>Ecdysozoa</taxon>
        <taxon>Nematoda</taxon>
        <taxon>Chromadorea</taxon>
        <taxon>Rhabditida</taxon>
        <taxon>Tylenchina</taxon>
        <taxon>Panagrolaimomorpha</taxon>
        <taxon>Strongyloidoidea</taxon>
        <taxon>Strongyloididae</taxon>
        <taxon>Parastrongyloides</taxon>
    </lineage>
</organism>